<evidence type="ECO:0000256" key="3">
    <source>
        <dbReference type="ARBA" id="ARBA00023026"/>
    </source>
</evidence>
<dbReference type="InterPro" id="IPR011044">
    <property type="entry name" value="Quino_amine_DH_bsu"/>
</dbReference>
<name>A0A8J7WPG7_9ACTN</name>
<evidence type="ECO:0000256" key="2">
    <source>
        <dbReference type="ARBA" id="ARBA00022801"/>
    </source>
</evidence>
<dbReference type="InterPro" id="IPR048433">
    <property type="entry name" value="YNCE-like_beta-prop"/>
</dbReference>
<dbReference type="Pfam" id="PF21783">
    <property type="entry name" value="YNCE"/>
    <property type="match status" value="1"/>
</dbReference>
<organism evidence="7 8">
    <name type="scientific">Actinocrinis puniceicyclus</name>
    <dbReference type="NCBI Taxonomy" id="977794"/>
    <lineage>
        <taxon>Bacteria</taxon>
        <taxon>Bacillati</taxon>
        <taxon>Actinomycetota</taxon>
        <taxon>Actinomycetes</taxon>
        <taxon>Catenulisporales</taxon>
        <taxon>Actinospicaceae</taxon>
        <taxon>Actinocrinis</taxon>
    </lineage>
</organism>
<dbReference type="PANTHER" id="PTHR47197:SF3">
    <property type="entry name" value="DIHYDRO-HEME D1 DEHYDROGENASE"/>
    <property type="match status" value="1"/>
</dbReference>
<keyword evidence="2" id="KW-0378">Hydrolase</keyword>
<feature type="domain" description="YNCE-like beta-propeller" evidence="6">
    <location>
        <begin position="159"/>
        <end position="356"/>
    </location>
</feature>
<evidence type="ECO:0000313" key="7">
    <source>
        <dbReference type="EMBL" id="MBS2963614.1"/>
    </source>
</evidence>
<keyword evidence="8" id="KW-1185">Reference proteome</keyword>
<keyword evidence="1 5" id="KW-0732">Signal</keyword>
<feature type="region of interest" description="Disordered" evidence="4">
    <location>
        <begin position="830"/>
        <end position="851"/>
    </location>
</feature>
<comment type="caution">
    <text evidence="7">The sequence shown here is derived from an EMBL/GenBank/DDBJ whole genome shotgun (WGS) entry which is preliminary data.</text>
</comment>
<evidence type="ECO:0000256" key="4">
    <source>
        <dbReference type="SAM" id="MobiDB-lite"/>
    </source>
</evidence>
<dbReference type="AlphaFoldDB" id="A0A8J7WPG7"/>
<dbReference type="Pfam" id="PF04185">
    <property type="entry name" value="Phosphoesterase"/>
    <property type="match status" value="1"/>
</dbReference>
<dbReference type="InterPro" id="IPR017850">
    <property type="entry name" value="Alkaline_phosphatase_core_sf"/>
</dbReference>
<dbReference type="InterPro" id="IPR007312">
    <property type="entry name" value="Phosphoesterase"/>
</dbReference>
<feature type="chain" id="PRO_5035325723" evidence="5">
    <location>
        <begin position="25"/>
        <end position="851"/>
    </location>
</feature>
<dbReference type="GO" id="GO:0016788">
    <property type="term" value="F:hydrolase activity, acting on ester bonds"/>
    <property type="evidence" value="ECO:0007669"/>
    <property type="project" value="InterPro"/>
</dbReference>
<dbReference type="RefSeq" id="WP_211467467.1">
    <property type="nucleotide sequence ID" value="NZ_JAGSXH010000030.1"/>
</dbReference>
<dbReference type="Gene3D" id="3.40.720.10">
    <property type="entry name" value="Alkaline Phosphatase, subunit A"/>
    <property type="match status" value="1"/>
</dbReference>
<dbReference type="Proteomes" id="UP000677913">
    <property type="component" value="Unassembled WGS sequence"/>
</dbReference>
<dbReference type="SUPFAM" id="SSF50969">
    <property type="entry name" value="YVTN repeat-like/Quinoprotein amine dehydrogenase"/>
    <property type="match status" value="2"/>
</dbReference>
<dbReference type="PANTHER" id="PTHR47197">
    <property type="entry name" value="PROTEIN NIRF"/>
    <property type="match status" value="1"/>
</dbReference>
<dbReference type="InterPro" id="IPR051200">
    <property type="entry name" value="Host-pathogen_enzymatic-act"/>
</dbReference>
<accession>A0A8J7WPG7</accession>
<feature type="signal peptide" evidence="5">
    <location>
        <begin position="1"/>
        <end position="24"/>
    </location>
</feature>
<protein>
    <submittedName>
        <fullName evidence="7">Bifunctional YncE family protein/alkaline phosphatase family protein</fullName>
    </submittedName>
</protein>
<evidence type="ECO:0000313" key="8">
    <source>
        <dbReference type="Proteomes" id="UP000677913"/>
    </source>
</evidence>
<reference evidence="7" key="1">
    <citation type="submission" date="2021-04" db="EMBL/GenBank/DDBJ databases">
        <title>Genome based classification of Actinospica acidithermotolerans sp. nov., an actinobacterium isolated from an Indonesian hot spring.</title>
        <authorList>
            <person name="Kusuma A.B."/>
            <person name="Putra K.E."/>
            <person name="Nafisah S."/>
            <person name="Loh J."/>
            <person name="Nouioui I."/>
            <person name="Goodfellow M."/>
        </authorList>
    </citation>
    <scope>NUCLEOTIDE SEQUENCE</scope>
    <source>
        <strain evidence="7">DSM 45618</strain>
    </source>
</reference>
<dbReference type="InterPro" id="IPR015943">
    <property type="entry name" value="WD40/YVTN_repeat-like_dom_sf"/>
</dbReference>
<dbReference type="NCBIfam" id="TIGR02276">
    <property type="entry name" value="beta_rpt_yvtn"/>
    <property type="match status" value="1"/>
</dbReference>
<sequence>MRTRIKLWTAASCALVLGTGTAFAVVYGPNHHAGPQGNGAAYTPVGWKVTPAGRQAALGSLPTSTALSPDGRLLAVLDAGDATNEQMQVVDTRTGAVVDAFAYTSPEGVYAGVAFSKDGSRLYASGGGSEKIHVFDVAAGKVTKDSDIALPTKNPAGVAVNLYPAGLAVTPDGSRLVVADQLADAVSIVTVATGAVATVGVGHNPYAVALSPDGRTAYVSDQGSNTVDVLDVSGPAPVKARSVTVGTHPNREVVDPHTGTLYVANGDSDTISVIRRGTGVARTSFDLAPYRNAPVGSNPDGLALSADGRTLYVANSGNNDIDVVHVSSGRVEGMIPTGWYPTSVTVSSDGRKLFVTNAKGLGAGPNDAGGGPNPTQGDGYGTGNTYIGTMIDGTLSTISTPGTAQLNRYSRQVVSNDGFDERDKVREAVAANPVPDRIGASSPIKHVIYVVRENRTYDQEFGSLGKGNGDAALNLFGDDSAPNSRALERQYVTLDNFYADAEISAQGWNWSVGANSNPYVEQTWVGNYSGRNHPYDYEGGNLATAPNNDPLDAYIWDRLADKGVSFRNYGFYESDNVLNTGSTGGPDPRLAANTDPHFYGWDLAVPDSSGTFAGPNEAHARIDEWQKEFSQYVANGDLPKVELLRLPNDHTATTRLGAPTPQAYVADNDYALGRLVDTVSHSAYWSSTAIFVVEDDAQDGPDHVDAHRTTAEVISPYTRTGKVDSTFYSTVSMLRTIELLVGIKPLTQFDASATPMFNAFTPRPDFAPYSAIKPAASVLTAVNGAGAPLSVQTSKMDYTQEDRLNDQLANLAIWESVKGTGSPYPGAQHHVFPGPGPADAAGTGALSGSDN</sequence>
<evidence type="ECO:0000256" key="1">
    <source>
        <dbReference type="ARBA" id="ARBA00022729"/>
    </source>
</evidence>
<gene>
    <name evidence="7" type="ORF">KGA66_11185</name>
</gene>
<evidence type="ECO:0000259" key="6">
    <source>
        <dbReference type="Pfam" id="PF21783"/>
    </source>
</evidence>
<proteinExistence type="predicted"/>
<evidence type="ECO:0000256" key="5">
    <source>
        <dbReference type="SAM" id="SignalP"/>
    </source>
</evidence>
<dbReference type="Gene3D" id="2.130.10.10">
    <property type="entry name" value="YVTN repeat-like/Quinoprotein amine dehydrogenase"/>
    <property type="match status" value="3"/>
</dbReference>
<keyword evidence="3" id="KW-0843">Virulence</keyword>
<dbReference type="EMBL" id="JAGSXH010000030">
    <property type="protein sequence ID" value="MBS2963614.1"/>
    <property type="molecule type" value="Genomic_DNA"/>
</dbReference>
<dbReference type="InterPro" id="IPR011964">
    <property type="entry name" value="YVTN_b-propeller_repeat"/>
</dbReference>